<dbReference type="InterPro" id="IPR013431">
    <property type="entry name" value="Delta_60_rpt"/>
</dbReference>
<evidence type="ECO:0000256" key="1">
    <source>
        <dbReference type="ARBA" id="ARBA00022729"/>
    </source>
</evidence>
<dbReference type="Pfam" id="PF17164">
    <property type="entry name" value="DUF5122"/>
    <property type="match status" value="5"/>
</dbReference>
<keyword evidence="1 2" id="KW-0732">Signal</keyword>
<dbReference type="NCBIfam" id="TIGR04183">
    <property type="entry name" value="Por_Secre_tail"/>
    <property type="match status" value="1"/>
</dbReference>
<proteinExistence type="predicted"/>
<reference evidence="5" key="1">
    <citation type="journal article" date="2019" name="Int. J. Syst. Evol. Microbiol.">
        <title>The Global Catalogue of Microorganisms (GCM) 10K type strain sequencing project: providing services to taxonomists for standard genome sequencing and annotation.</title>
        <authorList>
            <consortium name="The Broad Institute Genomics Platform"/>
            <consortium name="The Broad Institute Genome Sequencing Center for Infectious Disease"/>
            <person name="Wu L."/>
            <person name="Ma J."/>
        </authorList>
    </citation>
    <scope>NUCLEOTIDE SEQUENCE [LARGE SCALE GENOMIC DNA]</scope>
    <source>
        <strain evidence="5">KCTC 42107</strain>
    </source>
</reference>
<comment type="caution">
    <text evidence="4">The sequence shown here is derived from an EMBL/GenBank/DDBJ whole genome shotgun (WGS) entry which is preliminary data.</text>
</comment>
<feature type="domain" description="Secretion system C-terminal sorting" evidence="3">
    <location>
        <begin position="610"/>
        <end position="682"/>
    </location>
</feature>
<accession>A0ABW5NP48</accession>
<evidence type="ECO:0000313" key="5">
    <source>
        <dbReference type="Proteomes" id="UP001597480"/>
    </source>
</evidence>
<name>A0ABW5NP48_9FLAO</name>
<dbReference type="Pfam" id="PF18962">
    <property type="entry name" value="Por_Secre_tail"/>
    <property type="match status" value="1"/>
</dbReference>
<gene>
    <name evidence="4" type="ORF">ACFSR3_02275</name>
</gene>
<dbReference type="RefSeq" id="WP_379819543.1">
    <property type="nucleotide sequence ID" value="NZ_JBHUMD010000004.1"/>
</dbReference>
<evidence type="ECO:0000256" key="2">
    <source>
        <dbReference type="SAM" id="SignalP"/>
    </source>
</evidence>
<organism evidence="4 5">
    <name type="scientific">Flavobacterium suzhouense</name>
    <dbReference type="NCBI Taxonomy" id="1529638"/>
    <lineage>
        <taxon>Bacteria</taxon>
        <taxon>Pseudomonadati</taxon>
        <taxon>Bacteroidota</taxon>
        <taxon>Flavobacteriia</taxon>
        <taxon>Flavobacteriales</taxon>
        <taxon>Flavobacteriaceae</taxon>
        <taxon>Flavobacterium</taxon>
    </lineage>
</organism>
<keyword evidence="5" id="KW-1185">Reference proteome</keyword>
<feature type="chain" id="PRO_5046676527" evidence="2">
    <location>
        <begin position="21"/>
        <end position="684"/>
    </location>
</feature>
<protein>
    <submittedName>
        <fullName evidence="4">T9SS type A sorting domain-containing protein</fullName>
    </submittedName>
</protein>
<dbReference type="Proteomes" id="UP001597480">
    <property type="component" value="Unassembled WGS sequence"/>
</dbReference>
<dbReference type="EMBL" id="JBHUMD010000004">
    <property type="protein sequence ID" value="MFD2600871.1"/>
    <property type="molecule type" value="Genomic_DNA"/>
</dbReference>
<sequence>MKKRLLLFIMLLSIATSAYSAVNAVNDTFTGNFSSFGYSFATTVTANDIYSGTVTVTQISTTHRGINLSGTNVTVAANVPPGTYTIVYQLCDNATPQSCDTATITIIIEPTVEAVNDETVIAYSVSSTILGNIHSNDMLNGLPATTSNTDFTVLTALPAGMTYNASGVFTSTGVAPGKYVIQYQLCEAVTFPNTAINCDTATFTIYVTTQNGPLTATRANNTVKSITVLNDNRIVIAGDFTSYGGTAKNKIAALNHADLSLNTSFSSTGPDSSTDNIQSMVTLPSGEIIVVGKFAGFGGVTYARGIARIMPNGATGSIIGVGVEAGATIYDIALQSTGHMIIVGDFNFYDGFPAKNIARLNPDGSIDTSFYAGSVSFNGTPYSVAVQTSTNNIIVGGSFTTYQGNSAPGIIRLLAGAVQDPSFTTGPGIAPAGSYIDEVLVSGNDIFIGGSFASYASMPRKNLAKLTFNGAPVSSFGFATGFSAPVRALAIQQVPSSFSGNIGSYNLYVGGEFTSYNGVPVNYLTCLNAVNGQTNPQFDGGSEFNNFVYAIQPEKNDLKILIGGSFTTYNGTSAQRITRIFPGYGAGNTGQNQMRQALTDEPLTTSSITIYPNPSEGLFNIDFKGYDEQKFDITIHNTLGQLIYQGTVTPENTNQIDLTRFESGSYYITLFSSSKTINKVVIKK</sequence>
<dbReference type="Gene3D" id="2.80.10.50">
    <property type="match status" value="2"/>
</dbReference>
<dbReference type="InterPro" id="IPR026444">
    <property type="entry name" value="Secre_tail"/>
</dbReference>
<evidence type="ECO:0000259" key="3">
    <source>
        <dbReference type="Pfam" id="PF18962"/>
    </source>
</evidence>
<evidence type="ECO:0000313" key="4">
    <source>
        <dbReference type="EMBL" id="MFD2600871.1"/>
    </source>
</evidence>
<feature type="signal peptide" evidence="2">
    <location>
        <begin position="1"/>
        <end position="20"/>
    </location>
</feature>